<organism evidence="1 2">
    <name type="scientific">Umbelopsis ramanniana AG</name>
    <dbReference type="NCBI Taxonomy" id="1314678"/>
    <lineage>
        <taxon>Eukaryota</taxon>
        <taxon>Fungi</taxon>
        <taxon>Fungi incertae sedis</taxon>
        <taxon>Mucoromycota</taxon>
        <taxon>Mucoromycotina</taxon>
        <taxon>Umbelopsidomycetes</taxon>
        <taxon>Umbelopsidales</taxon>
        <taxon>Umbelopsidaceae</taxon>
        <taxon>Umbelopsis</taxon>
    </lineage>
</organism>
<name>A0AAD5EES9_UMBRA</name>
<dbReference type="Proteomes" id="UP001206595">
    <property type="component" value="Unassembled WGS sequence"/>
</dbReference>
<dbReference type="GeneID" id="75912477"/>
<evidence type="ECO:0000313" key="2">
    <source>
        <dbReference type="Proteomes" id="UP001206595"/>
    </source>
</evidence>
<reference evidence="1" key="1">
    <citation type="submission" date="2021-06" db="EMBL/GenBank/DDBJ databases">
        <authorList>
            <consortium name="DOE Joint Genome Institute"/>
            <person name="Mondo S.J."/>
            <person name="Amses K.R."/>
            <person name="Simmons D.R."/>
            <person name="Longcore J.E."/>
            <person name="Seto K."/>
            <person name="Alves G.H."/>
            <person name="Bonds A.E."/>
            <person name="Quandt C.A."/>
            <person name="Davis W.J."/>
            <person name="Chang Y."/>
            <person name="Letcher P.M."/>
            <person name="Powell M.J."/>
            <person name="Kuo A."/>
            <person name="Labutti K."/>
            <person name="Pangilinan J."/>
            <person name="Andreopoulos W."/>
            <person name="Tritt A."/>
            <person name="Riley R."/>
            <person name="Hundley H."/>
            <person name="Johnson J."/>
            <person name="Lipzen A."/>
            <person name="Barry K."/>
            <person name="Berbee M.L."/>
            <person name="Buchler N.E."/>
            <person name="Grigoriev I.V."/>
            <person name="Spatafora J.W."/>
            <person name="Stajich J.E."/>
            <person name="James T.Y."/>
        </authorList>
    </citation>
    <scope>NUCLEOTIDE SEQUENCE</scope>
    <source>
        <strain evidence="1">AG</strain>
    </source>
</reference>
<accession>A0AAD5EES9</accession>
<protein>
    <submittedName>
        <fullName evidence="1">Uncharacterized protein</fullName>
    </submittedName>
</protein>
<evidence type="ECO:0000313" key="1">
    <source>
        <dbReference type="EMBL" id="KAI8581884.1"/>
    </source>
</evidence>
<dbReference type="SUPFAM" id="SSF52047">
    <property type="entry name" value="RNI-like"/>
    <property type="match status" value="1"/>
</dbReference>
<sequence>MMIRQHMGYMSKTFMQTGVDGLNPNYEIDSDWLAKIYKCCPYLTHLSLKGGKLSFNLFTERTFGLCEQLVSLNLLSARYMKTPYLSTLLRFPKLRELTIGIEYPGEDLLSLRNLLSTSSITLTTLAIRWYVPDPYPEDLTPLLLNCPNLERLALQWFGASPNINSIPSSVTDIQLLGGAITDCRQIIDALQHTSSLKRLSISKLPCSIEELESILRVNRHTLEALTFHDNSKLSLTESNLEVCKNLKCLELQHFDREKGGGKVGRIINKLFRDQLETLVGAYDEPCFWDSQWTNVKYLKVSMKPRHTTTKAGIQRLTTAFPNVEYMEIHYHDRGNITADEWRHTFSQFHGLKGIYLQNAEGNYESTFYNSQYYTSLKGAYTEWHDNAANTVNAHFCYPTCWLLDYHNLQ</sequence>
<proteinExistence type="predicted"/>
<dbReference type="Gene3D" id="3.80.10.10">
    <property type="entry name" value="Ribonuclease Inhibitor"/>
    <property type="match status" value="2"/>
</dbReference>
<gene>
    <name evidence="1" type="ORF">K450DRAFT_229704</name>
</gene>
<comment type="caution">
    <text evidence="1">The sequence shown here is derived from an EMBL/GenBank/DDBJ whole genome shotgun (WGS) entry which is preliminary data.</text>
</comment>
<reference evidence="1" key="2">
    <citation type="journal article" date="2022" name="Proc. Natl. Acad. Sci. U.S.A.">
        <title>Diploid-dominant life cycles characterize the early evolution of Fungi.</title>
        <authorList>
            <person name="Amses K.R."/>
            <person name="Simmons D.R."/>
            <person name="Longcore J.E."/>
            <person name="Mondo S.J."/>
            <person name="Seto K."/>
            <person name="Jeronimo G.H."/>
            <person name="Bonds A.E."/>
            <person name="Quandt C.A."/>
            <person name="Davis W.J."/>
            <person name="Chang Y."/>
            <person name="Federici B.A."/>
            <person name="Kuo A."/>
            <person name="LaButti K."/>
            <person name="Pangilinan J."/>
            <person name="Andreopoulos W."/>
            <person name="Tritt A."/>
            <person name="Riley R."/>
            <person name="Hundley H."/>
            <person name="Johnson J."/>
            <person name="Lipzen A."/>
            <person name="Barry K."/>
            <person name="Lang B.F."/>
            <person name="Cuomo C.A."/>
            <person name="Buchler N.E."/>
            <person name="Grigoriev I.V."/>
            <person name="Spatafora J.W."/>
            <person name="Stajich J.E."/>
            <person name="James T.Y."/>
        </authorList>
    </citation>
    <scope>NUCLEOTIDE SEQUENCE</scope>
    <source>
        <strain evidence="1">AG</strain>
    </source>
</reference>
<keyword evidence="2" id="KW-1185">Reference proteome</keyword>
<dbReference type="InterPro" id="IPR032675">
    <property type="entry name" value="LRR_dom_sf"/>
</dbReference>
<dbReference type="AlphaFoldDB" id="A0AAD5EES9"/>
<dbReference type="RefSeq" id="XP_051446888.1">
    <property type="nucleotide sequence ID" value="XM_051587130.1"/>
</dbReference>
<dbReference type="EMBL" id="MU620903">
    <property type="protein sequence ID" value="KAI8581884.1"/>
    <property type="molecule type" value="Genomic_DNA"/>
</dbReference>